<evidence type="ECO:0000313" key="4">
    <source>
        <dbReference type="Proteomes" id="UP000767446"/>
    </source>
</evidence>
<dbReference type="EMBL" id="JADQBC010000028">
    <property type="protein sequence ID" value="MBR8827381.1"/>
    <property type="molecule type" value="Genomic_DNA"/>
</dbReference>
<evidence type="ECO:0000259" key="2">
    <source>
        <dbReference type="Pfam" id="PF13026"/>
    </source>
</evidence>
<dbReference type="AlphaFoldDB" id="A0A941JRT2"/>
<feature type="chain" id="PRO_5037980746" evidence="1">
    <location>
        <begin position="30"/>
        <end position="260"/>
    </location>
</feature>
<evidence type="ECO:0000256" key="1">
    <source>
        <dbReference type="SAM" id="SignalP"/>
    </source>
</evidence>
<sequence length="260" mass="29450">MNHLYFKVKSWSIFLLTVCISAGINPTLAQFPNEKITQITQSENEASAEELQEKATMFIGLLTAEDYGQAREYFHPNLKAEWPGEKLQQVWENLLSETGAVQQQLNSRVTRTVNADIVFVSVEFEKLTEDILVTFNQEKQIIGVDFPSTETIQEIAEKVVAALAAEDFASARSYLHPFLKTEIFPQEVQAKWQALQARTGPFQRQVSSEVRSGSSTDDVDVVLVTVEFEKVTDDLIFMFNEQKQIVGIDLVQFQDEVGDF</sequence>
<comment type="caution">
    <text evidence="3">The sequence shown here is derived from an EMBL/GenBank/DDBJ whole genome shotgun (WGS) entry which is preliminary data.</text>
</comment>
<name>A0A941JRT2_9CHRO</name>
<feature type="domain" description="DUF3887" evidence="2">
    <location>
        <begin position="55"/>
        <end position="143"/>
    </location>
</feature>
<feature type="signal peptide" evidence="1">
    <location>
        <begin position="1"/>
        <end position="29"/>
    </location>
</feature>
<dbReference type="Proteomes" id="UP000767446">
    <property type="component" value="Unassembled WGS sequence"/>
</dbReference>
<organism evidence="3 4">
    <name type="scientific">Gomphosphaeria aponina SAG 52.96 = DSM 107014</name>
    <dbReference type="NCBI Taxonomy" id="1521640"/>
    <lineage>
        <taxon>Bacteria</taxon>
        <taxon>Bacillati</taxon>
        <taxon>Cyanobacteriota</taxon>
        <taxon>Cyanophyceae</taxon>
        <taxon>Oscillatoriophycideae</taxon>
        <taxon>Chroococcales</taxon>
        <taxon>Gomphosphaeriaceae</taxon>
        <taxon>Gomphosphaeria</taxon>
    </lineage>
</organism>
<gene>
    <name evidence="3" type="ORF">DSM107014_05660</name>
</gene>
<protein>
    <submittedName>
        <fullName evidence="3">DUF3887 domain-containing protein</fullName>
    </submittedName>
</protein>
<dbReference type="InterPro" id="IPR024981">
    <property type="entry name" value="DUF3887"/>
</dbReference>
<dbReference type="Gene3D" id="3.10.450.590">
    <property type="match status" value="2"/>
</dbReference>
<evidence type="ECO:0000313" key="3">
    <source>
        <dbReference type="EMBL" id="MBR8827381.1"/>
    </source>
</evidence>
<dbReference type="Pfam" id="PF13026">
    <property type="entry name" value="DUF3887"/>
    <property type="match status" value="2"/>
</dbReference>
<keyword evidence="1" id="KW-0732">Signal</keyword>
<reference evidence="3" key="1">
    <citation type="submission" date="2021-02" db="EMBL/GenBank/DDBJ databases">
        <title>Metagenome analyses of Stigonema ocellatum DSM 106950, Chlorogloea purpurea SAG 13.99 and Gomphosphaeria aponina DSM 107014.</title>
        <authorList>
            <person name="Marter P."/>
            <person name="Huang S."/>
        </authorList>
    </citation>
    <scope>NUCLEOTIDE SEQUENCE</scope>
    <source>
        <strain evidence="3">JP213</strain>
    </source>
</reference>
<accession>A0A941JRT2</accession>
<proteinExistence type="predicted"/>
<feature type="domain" description="DUF3887" evidence="2">
    <location>
        <begin position="156"/>
        <end position="247"/>
    </location>
</feature>